<keyword evidence="3" id="KW-1185">Reference proteome</keyword>
<accession>A0A446C274</accession>
<sequence>MAPAPTGDLRRTTYEEQPTKRDLGKATDSAYKNDPDAHQKNQLFTDRCRLMLIMMPNAIPMVNNAVPP</sequence>
<name>A0A446C274_9BURK</name>
<gene>
    <name evidence="2" type="ORF">AGI3411_00172</name>
</gene>
<dbReference type="EMBL" id="UFQB01000001">
    <property type="protein sequence ID" value="SSW61964.1"/>
    <property type="molecule type" value="Genomic_DNA"/>
</dbReference>
<dbReference type="AlphaFoldDB" id="A0A446C274"/>
<evidence type="ECO:0000313" key="2">
    <source>
        <dbReference type="EMBL" id="SSW61964.1"/>
    </source>
</evidence>
<organism evidence="2 3">
    <name type="scientific">Achromobacter agilis</name>
    <dbReference type="NCBI Taxonomy" id="1353888"/>
    <lineage>
        <taxon>Bacteria</taxon>
        <taxon>Pseudomonadati</taxon>
        <taxon>Pseudomonadota</taxon>
        <taxon>Betaproteobacteria</taxon>
        <taxon>Burkholderiales</taxon>
        <taxon>Alcaligenaceae</taxon>
        <taxon>Achromobacter</taxon>
    </lineage>
</organism>
<evidence type="ECO:0000313" key="3">
    <source>
        <dbReference type="Proteomes" id="UP000289184"/>
    </source>
</evidence>
<feature type="compositionally biased region" description="Basic and acidic residues" evidence="1">
    <location>
        <begin position="8"/>
        <end position="39"/>
    </location>
</feature>
<protein>
    <submittedName>
        <fullName evidence="2">Uncharacterized protein</fullName>
    </submittedName>
</protein>
<proteinExistence type="predicted"/>
<evidence type="ECO:0000256" key="1">
    <source>
        <dbReference type="SAM" id="MobiDB-lite"/>
    </source>
</evidence>
<dbReference type="Proteomes" id="UP000289184">
    <property type="component" value="Unassembled WGS sequence"/>
</dbReference>
<reference evidence="2 3" key="1">
    <citation type="submission" date="2018-07" db="EMBL/GenBank/DDBJ databases">
        <authorList>
            <person name="Peeters C."/>
        </authorList>
    </citation>
    <scope>NUCLEOTIDE SEQUENCE [LARGE SCALE GENOMIC DNA]</scope>
    <source>
        <strain evidence="2 3">LMG 3411</strain>
    </source>
</reference>
<feature type="region of interest" description="Disordered" evidence="1">
    <location>
        <begin position="1"/>
        <end position="42"/>
    </location>
</feature>